<evidence type="ECO:0000256" key="9">
    <source>
        <dbReference type="HAMAP-Rule" id="MF_00181"/>
    </source>
</evidence>
<comment type="cofactor">
    <cofactor evidence="9">
        <name>Mn(2+)</name>
        <dbReference type="ChEBI" id="CHEBI:29035"/>
    </cofactor>
    <text evidence="9">Binds 2 manganese ions per subunit.</text>
</comment>
<evidence type="ECO:0000256" key="4">
    <source>
        <dbReference type="ARBA" id="ARBA00022438"/>
    </source>
</evidence>
<proteinExistence type="inferred from homology"/>
<dbReference type="Gene3D" id="3.40.220.10">
    <property type="entry name" value="Leucine Aminopeptidase, subunit E, domain 1"/>
    <property type="match status" value="1"/>
</dbReference>
<keyword evidence="9" id="KW-0963">Cytoplasm</keyword>
<dbReference type="NCBIfam" id="NF002074">
    <property type="entry name" value="PRK00913.1-4"/>
    <property type="match status" value="1"/>
</dbReference>
<feature type="active site" evidence="9">
    <location>
        <position position="350"/>
    </location>
</feature>
<keyword evidence="7 9" id="KW-0378">Hydrolase</keyword>
<comment type="catalytic activity">
    <reaction evidence="1 9">
        <text>Release of an N-terminal amino acid, Xaa-|-Yaa-, in which Xaa is preferably Leu, but may be other amino acids including Pro although not Arg or Lys, and Yaa may be Pro. Amino acid amides and methyl esters are also readily hydrolyzed, but rates on arylamides are exceedingly low.</text>
        <dbReference type="EC" id="3.4.11.1"/>
    </reaction>
</comment>
<feature type="binding site" evidence="9">
    <location>
        <position position="269"/>
    </location>
    <ligand>
        <name>Mn(2+)</name>
        <dbReference type="ChEBI" id="CHEBI:29035"/>
        <label>2</label>
    </ligand>
</feature>
<dbReference type="AlphaFoldDB" id="A0AAU7NXX4"/>
<feature type="binding site" evidence="9">
    <location>
        <position position="346"/>
    </location>
    <ligand>
        <name>Mn(2+)</name>
        <dbReference type="ChEBI" id="CHEBI:29035"/>
        <label>1</label>
    </ligand>
</feature>
<keyword evidence="6 9" id="KW-0479">Metal-binding</keyword>
<dbReference type="InterPro" id="IPR023042">
    <property type="entry name" value="Peptidase_M17_leu_NH2_pept"/>
</dbReference>
<feature type="binding site" evidence="9">
    <location>
        <position position="287"/>
    </location>
    <ligand>
        <name>Mn(2+)</name>
        <dbReference type="ChEBI" id="CHEBI:29035"/>
        <label>2</label>
    </ligand>
</feature>
<dbReference type="FunFam" id="3.40.630.10:FF:000004">
    <property type="entry name" value="Probable cytosol aminopeptidase"/>
    <property type="match status" value="1"/>
</dbReference>
<feature type="active site" evidence="9">
    <location>
        <position position="276"/>
    </location>
</feature>
<dbReference type="EMBL" id="CP157743">
    <property type="protein sequence ID" value="XBS21818.1"/>
    <property type="molecule type" value="Genomic_DNA"/>
</dbReference>
<organism evidence="11 12">
    <name type="scientific">Methylomarinum roseum</name>
    <dbReference type="NCBI Taxonomy" id="3067653"/>
    <lineage>
        <taxon>Bacteria</taxon>
        <taxon>Pseudomonadati</taxon>
        <taxon>Pseudomonadota</taxon>
        <taxon>Gammaproteobacteria</taxon>
        <taxon>Methylococcales</taxon>
        <taxon>Methylococcaceae</taxon>
        <taxon>Methylomarinum</taxon>
    </lineage>
</organism>
<feature type="binding site" evidence="9">
    <location>
        <position position="264"/>
    </location>
    <ligand>
        <name>Mn(2+)</name>
        <dbReference type="ChEBI" id="CHEBI:29035"/>
        <label>2</label>
    </ligand>
</feature>
<dbReference type="InterPro" id="IPR043472">
    <property type="entry name" value="Macro_dom-like"/>
</dbReference>
<dbReference type="RefSeq" id="WP_305909193.1">
    <property type="nucleotide sequence ID" value="NZ_CP157743.1"/>
</dbReference>
<keyword evidence="5 9" id="KW-0645">Protease</keyword>
<dbReference type="SUPFAM" id="SSF52949">
    <property type="entry name" value="Macro domain-like"/>
    <property type="match status" value="1"/>
</dbReference>
<dbReference type="Proteomes" id="UP001225378">
    <property type="component" value="Chromosome"/>
</dbReference>
<name>A0AAU7NXX4_9GAMM</name>
<dbReference type="InterPro" id="IPR008283">
    <property type="entry name" value="Peptidase_M17_N"/>
</dbReference>
<reference evidence="11 12" key="1">
    <citation type="journal article" date="2024" name="Microbiology">
        <title>Methylomarinum rosea sp. nov., a novel halophilic methanotrophic bacterium from the hypersaline Lake Elton.</title>
        <authorList>
            <person name="Suleimanov R.Z."/>
            <person name="Oshkin I.Y."/>
            <person name="Danilova O.V."/>
            <person name="Suzina N.E."/>
            <person name="Dedysh S.N."/>
        </authorList>
    </citation>
    <scope>NUCLEOTIDE SEQUENCE [LARGE SCALE GENOMIC DNA]</scope>
    <source>
        <strain evidence="11 12">Ch1-1</strain>
    </source>
</reference>
<dbReference type="CDD" id="cd00433">
    <property type="entry name" value="Peptidase_M17"/>
    <property type="match status" value="1"/>
</dbReference>
<feature type="binding site" evidence="9">
    <location>
        <position position="269"/>
    </location>
    <ligand>
        <name>Mn(2+)</name>
        <dbReference type="ChEBI" id="CHEBI:29035"/>
        <label>1</label>
    </ligand>
</feature>
<sequence length="493" mass="53012">MDYSIETQPLDKLRSHCLIAGIYENQQLSDVASALDRLTQGTIDKVIKRGDIQGKIGETLLLNVLPDGNIERILLVGLGEKGKVTRKHYRKALAAAIKSIRDSKLQAVTSALHDIEVTEADAQWKTRQTVEVFNDGLYQYQYTKNCEDNKVKLQSVAIVADDGALAETGLKQGLAIAQAMDLCKQLADLPGNICTPTYLAEKATELAAEFDNLDCEILEENHMEALGMGAFLAVSRGSRQPAKLITLNYQGADADSKPIVLVGKGLTFDAGGISLKPGAGMDEMKYDMCGGATVIGVLRAAAQMALPLNIVGLVPSSENLPDGDANKPGDILTSMSGKTIEVLNTDAEGRLILCDTLTYAKKFNPEVVIDLATLTGACIVSLGRVPSGLLGNDDALCEDLSKASESACDSVWRLPLWEEYQEQLKSNFADLANIGGPEAGTITAACFLSRFTEDYRWAHLDIAGTAWRTGQNKGATGRPVAMLTQYLLNRANA</sequence>
<evidence type="ECO:0000259" key="10">
    <source>
        <dbReference type="PROSITE" id="PS00631"/>
    </source>
</evidence>
<feature type="binding site" evidence="9">
    <location>
        <position position="348"/>
    </location>
    <ligand>
        <name>Mn(2+)</name>
        <dbReference type="ChEBI" id="CHEBI:29035"/>
        <label>2</label>
    </ligand>
</feature>
<dbReference type="Gene3D" id="3.40.630.10">
    <property type="entry name" value="Zn peptidases"/>
    <property type="match status" value="1"/>
</dbReference>
<dbReference type="GO" id="GO:0030145">
    <property type="term" value="F:manganese ion binding"/>
    <property type="evidence" value="ECO:0007669"/>
    <property type="project" value="UniProtKB-UniRule"/>
</dbReference>
<dbReference type="InterPro" id="IPR000819">
    <property type="entry name" value="Peptidase_M17_C"/>
</dbReference>
<feature type="domain" description="Cytosol aminopeptidase" evidence="10">
    <location>
        <begin position="344"/>
        <end position="351"/>
    </location>
</feature>
<dbReference type="KEGG" id="mech:Q9L42_006760"/>
<dbReference type="Pfam" id="PF00883">
    <property type="entry name" value="Peptidase_M17"/>
    <property type="match status" value="1"/>
</dbReference>
<dbReference type="PANTHER" id="PTHR11963">
    <property type="entry name" value="LEUCINE AMINOPEPTIDASE-RELATED"/>
    <property type="match status" value="1"/>
</dbReference>
<evidence type="ECO:0000256" key="3">
    <source>
        <dbReference type="ARBA" id="ARBA00009528"/>
    </source>
</evidence>
<evidence type="ECO:0000256" key="2">
    <source>
        <dbReference type="ARBA" id="ARBA00000967"/>
    </source>
</evidence>
<comment type="subcellular location">
    <subcellularLocation>
        <location evidence="9">Cytoplasm</location>
    </subcellularLocation>
</comment>
<dbReference type="EC" id="3.4.11.1" evidence="9"/>
<evidence type="ECO:0000256" key="7">
    <source>
        <dbReference type="ARBA" id="ARBA00022801"/>
    </source>
</evidence>
<dbReference type="PROSITE" id="PS00631">
    <property type="entry name" value="CYTOSOL_AP"/>
    <property type="match status" value="1"/>
</dbReference>
<dbReference type="SUPFAM" id="SSF53187">
    <property type="entry name" value="Zn-dependent exopeptidases"/>
    <property type="match status" value="1"/>
</dbReference>
<evidence type="ECO:0000313" key="11">
    <source>
        <dbReference type="EMBL" id="XBS21818.1"/>
    </source>
</evidence>
<dbReference type="GO" id="GO:0006508">
    <property type="term" value="P:proteolysis"/>
    <property type="evidence" value="ECO:0007669"/>
    <property type="project" value="UniProtKB-KW"/>
</dbReference>
<dbReference type="PANTHER" id="PTHR11963:SF23">
    <property type="entry name" value="CYTOSOL AMINOPEPTIDASE"/>
    <property type="match status" value="1"/>
</dbReference>
<keyword evidence="12" id="KW-1185">Reference proteome</keyword>
<dbReference type="PRINTS" id="PR00481">
    <property type="entry name" value="LAMNOPPTDASE"/>
</dbReference>
<keyword evidence="8 9" id="KW-0464">Manganese</keyword>
<comment type="catalytic activity">
    <reaction evidence="2 9">
        <text>Release of an N-terminal amino acid, preferentially leucine, but not glutamic or aspartic acids.</text>
        <dbReference type="EC" id="3.4.11.10"/>
    </reaction>
</comment>
<dbReference type="HAMAP" id="MF_00181">
    <property type="entry name" value="Cytosol_peptidase_M17"/>
    <property type="match status" value="1"/>
</dbReference>
<evidence type="ECO:0000256" key="6">
    <source>
        <dbReference type="ARBA" id="ARBA00022723"/>
    </source>
</evidence>
<dbReference type="NCBIfam" id="NF002073">
    <property type="entry name" value="PRK00913.1-2"/>
    <property type="match status" value="1"/>
</dbReference>
<dbReference type="GO" id="GO:0070006">
    <property type="term" value="F:metalloaminopeptidase activity"/>
    <property type="evidence" value="ECO:0007669"/>
    <property type="project" value="InterPro"/>
</dbReference>
<gene>
    <name evidence="9" type="primary">pepA</name>
    <name evidence="11" type="ORF">Q9L42_006760</name>
</gene>
<evidence type="ECO:0000256" key="1">
    <source>
        <dbReference type="ARBA" id="ARBA00000135"/>
    </source>
</evidence>
<evidence type="ECO:0000256" key="5">
    <source>
        <dbReference type="ARBA" id="ARBA00022670"/>
    </source>
</evidence>
<evidence type="ECO:0000313" key="12">
    <source>
        <dbReference type="Proteomes" id="UP001225378"/>
    </source>
</evidence>
<accession>A0AAU7NXX4</accession>
<dbReference type="Pfam" id="PF02789">
    <property type="entry name" value="Peptidase_M17_N"/>
    <property type="match status" value="1"/>
</dbReference>
<dbReference type="EC" id="3.4.11.10" evidence="9"/>
<feature type="binding site" evidence="9">
    <location>
        <position position="348"/>
    </location>
    <ligand>
        <name>Mn(2+)</name>
        <dbReference type="ChEBI" id="CHEBI:29035"/>
        <label>1</label>
    </ligand>
</feature>
<comment type="function">
    <text evidence="9">Presumably involved in the processing and regular turnover of intracellular proteins. Catalyzes the removal of unsubstituted N-terminal amino acids from various peptides.</text>
</comment>
<evidence type="ECO:0000256" key="8">
    <source>
        <dbReference type="ARBA" id="ARBA00023211"/>
    </source>
</evidence>
<dbReference type="GO" id="GO:0005737">
    <property type="term" value="C:cytoplasm"/>
    <property type="evidence" value="ECO:0007669"/>
    <property type="project" value="UniProtKB-SubCell"/>
</dbReference>
<dbReference type="InterPro" id="IPR011356">
    <property type="entry name" value="Leucine_aapep/pepB"/>
</dbReference>
<comment type="similarity">
    <text evidence="3 9">Belongs to the peptidase M17 family.</text>
</comment>
<keyword evidence="4 9" id="KW-0031">Aminopeptidase</keyword>
<protein>
    <recommendedName>
        <fullName evidence="9">Probable cytosol aminopeptidase</fullName>
        <ecNumber evidence="9">3.4.11.1</ecNumber>
    </recommendedName>
    <alternativeName>
        <fullName evidence="9">Leucine aminopeptidase</fullName>
        <shortName evidence="9">LAP</shortName>
        <ecNumber evidence="9">3.4.11.10</ecNumber>
    </alternativeName>
    <alternativeName>
        <fullName evidence="9">Leucyl aminopeptidase</fullName>
    </alternativeName>
</protein>